<accession>A0A177CLV4</accession>
<name>A0A177CLV4_9PLEO</name>
<sequence length="209" mass="23837">MVGFRRIPERSYCRRHGPSRRATLVLATTQGQTFAGLLTGYTAKRARISSSLACQYSQVYLQSTPPDVPELAAASYISIHRSTYVLYHQTRWNQQPLYMPVIKGPLTLYITKRARNQQQPRMLVFAGLLTRYTTEHARINSSTLTCQYSQVYLRATPPNVPKSVAASHTSIRRSTYSLHHQSCQNQQQPLMLVLSRSTHNLDHQTCQNQ</sequence>
<dbReference type="EMBL" id="KV441550">
    <property type="protein sequence ID" value="OAG08286.1"/>
    <property type="molecule type" value="Genomic_DNA"/>
</dbReference>
<dbReference type="GeneID" id="28770202"/>
<dbReference type="Proteomes" id="UP000077069">
    <property type="component" value="Unassembled WGS sequence"/>
</dbReference>
<reference evidence="1 2" key="1">
    <citation type="submission" date="2016-05" db="EMBL/GenBank/DDBJ databases">
        <title>Comparative analysis of secretome profiles of manganese(II)-oxidizing ascomycete fungi.</title>
        <authorList>
            <consortium name="DOE Joint Genome Institute"/>
            <person name="Zeiner C.A."/>
            <person name="Purvine S.O."/>
            <person name="Zink E.M."/>
            <person name="Wu S."/>
            <person name="Pasa-Tolic L."/>
            <person name="Chaput D.L."/>
            <person name="Haridas S."/>
            <person name="Grigoriev I.V."/>
            <person name="Santelli C.M."/>
            <person name="Hansel C.M."/>
        </authorList>
    </citation>
    <scope>NUCLEOTIDE SEQUENCE [LARGE SCALE GENOMIC DNA]</scope>
    <source>
        <strain evidence="1 2">AP3s5-JAC2a</strain>
    </source>
</reference>
<dbReference type="InParanoid" id="A0A177CLV4"/>
<evidence type="ECO:0000313" key="1">
    <source>
        <dbReference type="EMBL" id="OAG08286.1"/>
    </source>
</evidence>
<dbReference type="RefSeq" id="XP_018038651.1">
    <property type="nucleotide sequence ID" value="XM_018186716.1"/>
</dbReference>
<dbReference type="AlphaFoldDB" id="A0A177CLV4"/>
<keyword evidence="2" id="KW-1185">Reference proteome</keyword>
<proteinExistence type="predicted"/>
<organism evidence="1 2">
    <name type="scientific">Paraphaeosphaeria sporulosa</name>
    <dbReference type="NCBI Taxonomy" id="1460663"/>
    <lineage>
        <taxon>Eukaryota</taxon>
        <taxon>Fungi</taxon>
        <taxon>Dikarya</taxon>
        <taxon>Ascomycota</taxon>
        <taxon>Pezizomycotina</taxon>
        <taxon>Dothideomycetes</taxon>
        <taxon>Pleosporomycetidae</taxon>
        <taxon>Pleosporales</taxon>
        <taxon>Massarineae</taxon>
        <taxon>Didymosphaeriaceae</taxon>
        <taxon>Paraphaeosphaeria</taxon>
    </lineage>
</organism>
<gene>
    <name evidence="1" type="ORF">CC84DRAFT_566707</name>
</gene>
<protein>
    <submittedName>
        <fullName evidence="1">Uncharacterized protein</fullName>
    </submittedName>
</protein>
<evidence type="ECO:0000313" key="2">
    <source>
        <dbReference type="Proteomes" id="UP000077069"/>
    </source>
</evidence>